<accession>A0A645GIM2</accession>
<gene>
    <name evidence="1" type="ORF">SDC9_174152</name>
</gene>
<comment type="caution">
    <text evidence="1">The sequence shown here is derived from an EMBL/GenBank/DDBJ whole genome shotgun (WGS) entry which is preliminary data.</text>
</comment>
<dbReference type="InterPro" id="IPR005064">
    <property type="entry name" value="BUG"/>
</dbReference>
<dbReference type="EMBL" id="VSSQ01076343">
    <property type="protein sequence ID" value="MPN26727.1"/>
    <property type="molecule type" value="Genomic_DNA"/>
</dbReference>
<protein>
    <recommendedName>
        <fullName evidence="2">Tripartite tricarboxylate transporter family receptor</fullName>
    </recommendedName>
</protein>
<dbReference type="Gene3D" id="3.40.190.150">
    <property type="entry name" value="Bordetella uptake gene, domain 1"/>
    <property type="match status" value="1"/>
</dbReference>
<dbReference type="PANTHER" id="PTHR42928">
    <property type="entry name" value="TRICARBOXYLATE-BINDING PROTEIN"/>
    <property type="match status" value="1"/>
</dbReference>
<name>A0A645GIM2_9ZZZZ</name>
<dbReference type="PANTHER" id="PTHR42928:SF5">
    <property type="entry name" value="BLR1237 PROTEIN"/>
    <property type="match status" value="1"/>
</dbReference>
<organism evidence="1">
    <name type="scientific">bioreactor metagenome</name>
    <dbReference type="NCBI Taxonomy" id="1076179"/>
    <lineage>
        <taxon>unclassified sequences</taxon>
        <taxon>metagenomes</taxon>
        <taxon>ecological metagenomes</taxon>
    </lineage>
</organism>
<reference evidence="1" key="1">
    <citation type="submission" date="2019-08" db="EMBL/GenBank/DDBJ databases">
        <authorList>
            <person name="Kucharzyk K."/>
            <person name="Murdoch R.W."/>
            <person name="Higgins S."/>
            <person name="Loffler F."/>
        </authorList>
    </citation>
    <scope>NUCLEOTIDE SEQUENCE</scope>
</reference>
<dbReference type="Gene3D" id="3.40.190.10">
    <property type="entry name" value="Periplasmic binding protein-like II"/>
    <property type="match status" value="1"/>
</dbReference>
<dbReference type="AlphaFoldDB" id="A0A645GIM2"/>
<evidence type="ECO:0008006" key="2">
    <source>
        <dbReference type="Google" id="ProtNLM"/>
    </source>
</evidence>
<dbReference type="InterPro" id="IPR042100">
    <property type="entry name" value="Bug_dom1"/>
</dbReference>
<dbReference type="Pfam" id="PF03401">
    <property type="entry name" value="TctC"/>
    <property type="match status" value="1"/>
</dbReference>
<sequence length="114" mass="12479">MISHVKAGTLKLIGIYSPERFEMAPEVATLKEQGYDIDISAIKFVSVPKNVPDNVVAILKKAIDDAKNTPAFKEFVKANYSGPSDMTEAEIMAYLKQGSDQYKDIIKDLGLGAL</sequence>
<evidence type="ECO:0000313" key="1">
    <source>
        <dbReference type="EMBL" id="MPN26727.1"/>
    </source>
</evidence>
<proteinExistence type="predicted"/>